<dbReference type="GO" id="GO:1990112">
    <property type="term" value="C:RQC complex"/>
    <property type="evidence" value="ECO:0007669"/>
    <property type="project" value="TreeGrafter"/>
</dbReference>
<reference evidence="3" key="1">
    <citation type="submission" date="2025-08" db="UniProtKB">
        <authorList>
            <consortium name="RefSeq"/>
        </authorList>
    </citation>
    <scope>IDENTIFICATION</scope>
</reference>
<gene>
    <name evidence="3" type="primary">LOC113146752</name>
</gene>
<dbReference type="Pfam" id="PF05670">
    <property type="entry name" value="NFACT-R_1"/>
    <property type="match status" value="1"/>
</dbReference>
<organism evidence="2 3">
    <name type="scientific">Cyclospora cayetanensis</name>
    <dbReference type="NCBI Taxonomy" id="88456"/>
    <lineage>
        <taxon>Eukaryota</taxon>
        <taxon>Sar</taxon>
        <taxon>Alveolata</taxon>
        <taxon>Apicomplexa</taxon>
        <taxon>Conoidasida</taxon>
        <taxon>Coccidia</taxon>
        <taxon>Eucoccidiorida</taxon>
        <taxon>Eimeriorina</taxon>
        <taxon>Eimeriidae</taxon>
        <taxon>Cyclospora</taxon>
    </lineage>
</organism>
<dbReference type="InterPro" id="IPR008532">
    <property type="entry name" value="NFACT_RNA-bd"/>
</dbReference>
<dbReference type="AlphaFoldDB" id="A0A6P6RSP5"/>
<protein>
    <submittedName>
        <fullName evidence="3">Uncharacterized protein LOC113146752</fullName>
    </submittedName>
</protein>
<evidence type="ECO:0000313" key="2">
    <source>
        <dbReference type="Proteomes" id="UP000515125"/>
    </source>
</evidence>
<proteinExistence type="predicted"/>
<sequence length="140" mass="15266">MNHSAFANWREHCVTCLLRLEVVPGDPNSAIVLIGRNAKQNEHLTFSVALPSDFWLHAEGLPGAHVLLRWPSESSCNRPSKSLFSEALSFAAHCAAYFSKGREEKQCRVVCAAARNVFKPPGSPLGTVSIRGQVQVVAGR</sequence>
<dbReference type="PANTHER" id="PTHR15239:SF6">
    <property type="entry name" value="RIBOSOME QUALITY CONTROL COMPLEX SUBUNIT NEMF"/>
    <property type="match status" value="1"/>
</dbReference>
<dbReference type="OrthoDB" id="329357at2759"/>
<dbReference type="GO" id="GO:0043023">
    <property type="term" value="F:ribosomal large subunit binding"/>
    <property type="evidence" value="ECO:0007669"/>
    <property type="project" value="TreeGrafter"/>
</dbReference>
<dbReference type="InterPro" id="IPR051608">
    <property type="entry name" value="RQC_Subunit_NEMF"/>
</dbReference>
<accession>A0A6P6RSP5</accession>
<dbReference type="Proteomes" id="UP000515125">
    <property type="component" value="Unplaced"/>
</dbReference>
<feature type="domain" description="NFACT RNA-binding" evidence="1">
    <location>
        <begin position="29"/>
        <end position="131"/>
    </location>
</feature>
<evidence type="ECO:0000259" key="1">
    <source>
        <dbReference type="Pfam" id="PF05670"/>
    </source>
</evidence>
<dbReference type="PANTHER" id="PTHR15239">
    <property type="entry name" value="NUCLEAR EXPORT MEDIATOR FACTOR NEMF"/>
    <property type="match status" value="1"/>
</dbReference>
<evidence type="ECO:0000313" key="3">
    <source>
        <dbReference type="RefSeq" id="XP_026190828.1"/>
    </source>
</evidence>
<name>A0A6P6RSP5_9EIME</name>
<dbReference type="GO" id="GO:0000049">
    <property type="term" value="F:tRNA binding"/>
    <property type="evidence" value="ECO:0007669"/>
    <property type="project" value="TreeGrafter"/>
</dbReference>
<keyword evidence="2" id="KW-1185">Reference proteome</keyword>
<dbReference type="RefSeq" id="XP_026190828.1">
    <property type="nucleotide sequence ID" value="XM_026335043.1"/>
</dbReference>
<dbReference type="GeneID" id="113146752"/>
<dbReference type="GO" id="GO:0072344">
    <property type="term" value="P:rescue of stalled ribosome"/>
    <property type="evidence" value="ECO:0007669"/>
    <property type="project" value="TreeGrafter"/>
</dbReference>